<name>A0ABV7CJZ1_9GAMM</name>
<comment type="subunit">
    <text evidence="3">Interacts with Der.</text>
</comment>
<evidence type="ECO:0000256" key="2">
    <source>
        <dbReference type="ARBA" id="ARBA00022517"/>
    </source>
</evidence>
<keyword evidence="6" id="KW-1185">Reference proteome</keyword>
<keyword evidence="2 3" id="KW-0690">Ribosome biogenesis</keyword>
<comment type="similarity">
    <text evidence="3">Belongs to the YihI family.</text>
</comment>
<reference evidence="6" key="1">
    <citation type="journal article" date="2019" name="Int. J. Syst. Evol. Microbiol.">
        <title>The Global Catalogue of Microorganisms (GCM) 10K type strain sequencing project: providing services to taxonomists for standard genome sequencing and annotation.</title>
        <authorList>
            <consortium name="The Broad Institute Genomics Platform"/>
            <consortium name="The Broad Institute Genome Sequencing Center for Infectious Disease"/>
            <person name="Wu L."/>
            <person name="Ma J."/>
        </authorList>
    </citation>
    <scope>NUCLEOTIDE SEQUENCE [LARGE SCALE GENOMIC DNA]</scope>
    <source>
        <strain evidence="6">KCTC 42730</strain>
    </source>
</reference>
<keyword evidence="1 3" id="KW-0343">GTPase activation</keyword>
<dbReference type="RefSeq" id="WP_377123980.1">
    <property type="nucleotide sequence ID" value="NZ_JBHRSD010000017.1"/>
</dbReference>
<evidence type="ECO:0000313" key="6">
    <source>
        <dbReference type="Proteomes" id="UP001595453"/>
    </source>
</evidence>
<evidence type="ECO:0000256" key="3">
    <source>
        <dbReference type="HAMAP-Rule" id="MF_01058"/>
    </source>
</evidence>
<dbReference type="Proteomes" id="UP001595453">
    <property type="component" value="Unassembled WGS sequence"/>
</dbReference>
<accession>A0ABV7CJZ1</accession>
<protein>
    <recommendedName>
        <fullName evidence="3">Der GTPase-activating protein YihI</fullName>
    </recommendedName>
</protein>
<comment type="function">
    <text evidence="3">A GTPase-activating protein (GAP) that modifies Der/EngA GTPase function. May play a role in ribosome biogenesis.</text>
</comment>
<proteinExistence type="inferred from homology"/>
<comment type="caution">
    <text evidence="5">The sequence shown here is derived from an EMBL/GenBank/DDBJ whole genome shotgun (WGS) entry which is preliminary data.</text>
</comment>
<gene>
    <name evidence="3 5" type="primary">yihI</name>
    <name evidence="5" type="ORF">ACFOEE_10590</name>
</gene>
<feature type="region of interest" description="Disordered" evidence="4">
    <location>
        <begin position="1"/>
        <end position="71"/>
    </location>
</feature>
<dbReference type="Pfam" id="PF04220">
    <property type="entry name" value="YihI"/>
    <property type="match status" value="1"/>
</dbReference>
<dbReference type="NCBIfam" id="NF003560">
    <property type="entry name" value="PRK05244.1-1"/>
    <property type="match status" value="1"/>
</dbReference>
<sequence>MTRKKKSRKVGGTGVPRLSKEKLQALRAEREQRVKKSKGLKAGSRNSQEAKKPLEKANGGKNQDARVGSKKPVALVPQQVAQVDGQEVQFNRSAMPQVTLRKVAPPSLTPEQELAQLENDERLMALIDKHERGELLTGKDAKYFNKSIARHQELCEILGIDDEMEEDELLEDDPLAQFMSDDLAREWLDDEDD</sequence>
<dbReference type="InterPro" id="IPR007336">
    <property type="entry name" value="YihI"/>
</dbReference>
<feature type="compositionally biased region" description="Basic and acidic residues" evidence="4">
    <location>
        <begin position="18"/>
        <end position="34"/>
    </location>
</feature>
<evidence type="ECO:0000313" key="5">
    <source>
        <dbReference type="EMBL" id="MFC3032969.1"/>
    </source>
</evidence>
<evidence type="ECO:0000256" key="4">
    <source>
        <dbReference type="SAM" id="MobiDB-lite"/>
    </source>
</evidence>
<dbReference type="HAMAP" id="MF_01058">
    <property type="entry name" value="GAP_YihI"/>
    <property type="match status" value="1"/>
</dbReference>
<evidence type="ECO:0000256" key="1">
    <source>
        <dbReference type="ARBA" id="ARBA00022468"/>
    </source>
</evidence>
<organism evidence="5 6">
    <name type="scientific">Pseudoalteromonas fenneropenaei</name>
    <dbReference type="NCBI Taxonomy" id="1737459"/>
    <lineage>
        <taxon>Bacteria</taxon>
        <taxon>Pseudomonadati</taxon>
        <taxon>Pseudomonadota</taxon>
        <taxon>Gammaproteobacteria</taxon>
        <taxon>Alteromonadales</taxon>
        <taxon>Pseudoalteromonadaceae</taxon>
        <taxon>Pseudoalteromonas</taxon>
    </lineage>
</organism>
<dbReference type="EMBL" id="JBHRSD010000017">
    <property type="protein sequence ID" value="MFC3032969.1"/>
    <property type="molecule type" value="Genomic_DNA"/>
</dbReference>